<evidence type="ECO:0000313" key="2">
    <source>
        <dbReference type="Proteomes" id="UP000663923"/>
    </source>
</evidence>
<evidence type="ECO:0000313" key="1">
    <source>
        <dbReference type="EMBL" id="QTD57558.1"/>
    </source>
</evidence>
<sequence>MENLIRKAEAVAARELQKTKAEMQAALDQELPEDVSVAETRDGIVVAGRGLGAEIIENNSLRDVAFLMRGVR</sequence>
<dbReference type="EMBL" id="CP071794">
    <property type="protein sequence ID" value="QTD57558.1"/>
    <property type="molecule type" value="Genomic_DNA"/>
</dbReference>
<name>A0ABX7T979_9SPHN</name>
<protein>
    <submittedName>
        <fullName evidence="1">Uncharacterized protein</fullName>
    </submittedName>
</protein>
<proteinExistence type="predicted"/>
<dbReference type="Proteomes" id="UP000663923">
    <property type="component" value="Chromosome"/>
</dbReference>
<reference evidence="1 2" key="1">
    <citation type="submission" date="2021-03" db="EMBL/GenBank/DDBJ databases">
        <title>Complete genome of Parasphingorhabdus_sp.JHSY0214.</title>
        <authorList>
            <person name="Yoo J.H."/>
            <person name="Bae J.W."/>
        </authorList>
    </citation>
    <scope>NUCLEOTIDE SEQUENCE [LARGE SCALE GENOMIC DNA]</scope>
    <source>
        <strain evidence="1 2">JHSY0214</strain>
    </source>
</reference>
<dbReference type="RefSeq" id="WP_207990124.1">
    <property type="nucleotide sequence ID" value="NZ_CP071794.1"/>
</dbReference>
<accession>A0ABX7T979</accession>
<organism evidence="1 2">
    <name type="scientific">Parasphingorhabdus cellanae</name>
    <dbReference type="NCBI Taxonomy" id="2806553"/>
    <lineage>
        <taxon>Bacteria</taxon>
        <taxon>Pseudomonadati</taxon>
        <taxon>Pseudomonadota</taxon>
        <taxon>Alphaproteobacteria</taxon>
        <taxon>Sphingomonadales</taxon>
        <taxon>Sphingomonadaceae</taxon>
        <taxon>Parasphingorhabdus</taxon>
    </lineage>
</organism>
<gene>
    <name evidence="1" type="ORF">J4G78_08585</name>
</gene>
<keyword evidence="2" id="KW-1185">Reference proteome</keyword>